<comment type="subcellular location">
    <subcellularLocation>
        <location evidence="1">Membrane</location>
        <topology evidence="1">Multi-pass membrane protein</topology>
    </subcellularLocation>
</comment>
<sequence>MYEYDASFALPGTITHCLNEYKEIQRRQAKKTIRNIILKHNMANSNKWPMSRSSYVKLTNLDEEEDEESRLRMKQAHAMKELEVFRRFDFDRKTEETNVRGLKNEIATTTCSETIITKEILRRQLNIKFTFIILGILLSTAVYLALLSIGIHHIEDDLFSGNLTTIARILLTTDVLAIINGFISLGICCMIDKFKDAVEKENYYNNPSLRSVIDTIHTNFKCCGFRNYLVWKDTSDDGLYPTSCCSESYSASNQICLKAQRSAFGRGNLTNVIYVRGCSMAIGNSFIPIINMIITTVYAIFLLLTAIFFYHTQVYIVATQALSLPGACLVVIRYLRISKIYLINGTEILGKVANRIIKEYIVNNIELEAGPNSPRLQTVVSILDKDLNSHRSSTVQNVRERSASILSKTPQINQAKLVTNLLLDPVGNGEPNVKRKLSRALGSRTSFRRPSIRKSDSHGIRFLPKNPPVRQFTNTIASNQAADTDDIQITNVESGVKVSIDGRSKKLLNKDGKVYFVSDSEQEQTEKGSDRTAESLVDVGGDKLKKIHKGSKLFYIEEDKESLSVNNREAKKHYYCKEMRLTAEGKSEHKDDGNEKSIDKLTTEIQKKFQKSLNKYVKSLCMLDPESQACKDARINQQLIIGHSATPPELSDYSYRLNNKHQRIPEKDDMMAENSVDTSVHISIGNSEHEEEDHLFNPHLPLYSHNNTSDEIEDEFDKGNEIITCKRKRKSLNWNSKRTFRCSNPQNYLKYDNLAKNSEAIRKLDDQSPSMDGQYSPQNYQVCFGEEDSERKAAFDEIDETEDLINDEEVDIEDEEIYDDEGEEDKEYEENFADKEEAGQSNREENRPTIKLFNDDGVRSTDLRESDFPGKFNVLIDYNNKSLESKLTAKQFNLSPSKCPCETKQAYYPPNNSFFNNSLSQTTKLKNFEETNQQKELFGKSLFPDTVNRASREIDSCELEQFLDRNNDEIERDYCGPGMYVFAVEERKGSETSNSVISKPNGRLESGTLTKDLQSTNWTDDNRGNFIEDISLREKSVSSSSYDNLSPNKMKFDWIITDSTQVNPSNTGQNNSAINCSEFATVQDCEINYDKISGNRLPSLYLEDNNHFER</sequence>
<feature type="compositionally biased region" description="Acidic residues" evidence="5">
    <location>
        <begin position="813"/>
        <end position="831"/>
    </location>
</feature>
<evidence type="ECO:0000256" key="1">
    <source>
        <dbReference type="ARBA" id="ARBA00004141"/>
    </source>
</evidence>
<name>A0A7I8VJ07_9ANNE</name>
<accession>A0A7I8VJ07</accession>
<protein>
    <submittedName>
        <fullName evidence="7">DgyrCDS5163</fullName>
    </submittedName>
</protein>
<dbReference type="SUPFAM" id="SSF48652">
    <property type="entry name" value="Tetraspanin"/>
    <property type="match status" value="1"/>
</dbReference>
<evidence type="ECO:0000256" key="5">
    <source>
        <dbReference type="SAM" id="MobiDB-lite"/>
    </source>
</evidence>
<keyword evidence="3 6" id="KW-1133">Transmembrane helix</keyword>
<dbReference type="InterPro" id="IPR018499">
    <property type="entry name" value="Tetraspanin/Peripherin"/>
</dbReference>
<dbReference type="Pfam" id="PF00335">
    <property type="entry name" value="Tetraspanin"/>
    <property type="match status" value="1"/>
</dbReference>
<dbReference type="OrthoDB" id="432835at2759"/>
<organism evidence="7 8">
    <name type="scientific">Dimorphilus gyrociliatus</name>
    <dbReference type="NCBI Taxonomy" id="2664684"/>
    <lineage>
        <taxon>Eukaryota</taxon>
        <taxon>Metazoa</taxon>
        <taxon>Spiralia</taxon>
        <taxon>Lophotrochozoa</taxon>
        <taxon>Annelida</taxon>
        <taxon>Polychaeta</taxon>
        <taxon>Polychaeta incertae sedis</taxon>
        <taxon>Dinophilidae</taxon>
        <taxon>Dimorphilus</taxon>
    </lineage>
</organism>
<feature type="region of interest" description="Disordered" evidence="5">
    <location>
        <begin position="813"/>
        <end position="849"/>
    </location>
</feature>
<dbReference type="Proteomes" id="UP000549394">
    <property type="component" value="Unassembled WGS sequence"/>
</dbReference>
<dbReference type="GO" id="GO:0016020">
    <property type="term" value="C:membrane"/>
    <property type="evidence" value="ECO:0007669"/>
    <property type="project" value="UniProtKB-SubCell"/>
</dbReference>
<dbReference type="Gene3D" id="1.10.1450.10">
    <property type="entry name" value="Tetraspanin"/>
    <property type="match status" value="1"/>
</dbReference>
<evidence type="ECO:0000256" key="3">
    <source>
        <dbReference type="ARBA" id="ARBA00022989"/>
    </source>
</evidence>
<reference evidence="7 8" key="1">
    <citation type="submission" date="2020-08" db="EMBL/GenBank/DDBJ databases">
        <authorList>
            <person name="Hejnol A."/>
        </authorList>
    </citation>
    <scope>NUCLEOTIDE SEQUENCE [LARGE SCALE GENOMIC DNA]</scope>
</reference>
<dbReference type="EMBL" id="CAJFCJ010000006">
    <property type="protein sequence ID" value="CAD5116255.1"/>
    <property type="molecule type" value="Genomic_DNA"/>
</dbReference>
<proteinExistence type="predicted"/>
<feature type="compositionally biased region" description="Basic and acidic residues" evidence="5">
    <location>
        <begin position="832"/>
        <end position="849"/>
    </location>
</feature>
<evidence type="ECO:0000313" key="8">
    <source>
        <dbReference type="Proteomes" id="UP000549394"/>
    </source>
</evidence>
<feature type="transmembrane region" description="Helical" evidence="6">
    <location>
        <begin position="166"/>
        <end position="191"/>
    </location>
</feature>
<evidence type="ECO:0000256" key="4">
    <source>
        <dbReference type="ARBA" id="ARBA00023136"/>
    </source>
</evidence>
<gene>
    <name evidence="7" type="ORF">DGYR_LOCUS4893</name>
</gene>
<evidence type="ECO:0000256" key="6">
    <source>
        <dbReference type="SAM" id="Phobius"/>
    </source>
</evidence>
<dbReference type="AlphaFoldDB" id="A0A7I8VJ07"/>
<evidence type="ECO:0000256" key="2">
    <source>
        <dbReference type="ARBA" id="ARBA00022692"/>
    </source>
</evidence>
<feature type="transmembrane region" description="Helical" evidence="6">
    <location>
        <begin position="131"/>
        <end position="154"/>
    </location>
</feature>
<feature type="transmembrane region" description="Helical" evidence="6">
    <location>
        <begin position="286"/>
        <end position="309"/>
    </location>
</feature>
<evidence type="ECO:0000313" key="7">
    <source>
        <dbReference type="EMBL" id="CAD5116255.1"/>
    </source>
</evidence>
<comment type="caution">
    <text evidence="7">The sequence shown here is derived from an EMBL/GenBank/DDBJ whole genome shotgun (WGS) entry which is preliminary data.</text>
</comment>
<dbReference type="CDD" id="cd03127">
    <property type="entry name" value="tetraspanin_LEL"/>
    <property type="match status" value="1"/>
</dbReference>
<keyword evidence="2 6" id="KW-0812">Transmembrane</keyword>
<dbReference type="InterPro" id="IPR008952">
    <property type="entry name" value="Tetraspanin_EC2_sf"/>
</dbReference>
<keyword evidence="8" id="KW-1185">Reference proteome</keyword>
<keyword evidence="4 6" id="KW-0472">Membrane</keyword>